<comment type="catalytic activity">
    <reaction evidence="11 12">
        <text>phosphoenolpyruvate + UDP-N-acetyl-alpha-D-glucosamine = UDP-N-acetyl-3-O-(1-carboxyvinyl)-alpha-D-glucosamine + phosphate</text>
        <dbReference type="Rhea" id="RHEA:18681"/>
        <dbReference type="ChEBI" id="CHEBI:43474"/>
        <dbReference type="ChEBI" id="CHEBI:57705"/>
        <dbReference type="ChEBI" id="CHEBI:58702"/>
        <dbReference type="ChEBI" id="CHEBI:68483"/>
        <dbReference type="EC" id="2.5.1.7"/>
    </reaction>
</comment>
<protein>
    <recommendedName>
        <fullName evidence="12">UDP-N-acetylglucosamine 1-carboxyvinyltransferase</fullName>
        <ecNumber evidence="12">2.5.1.7</ecNumber>
    </recommendedName>
    <alternativeName>
        <fullName evidence="12">Enoylpyruvate transferase</fullName>
    </alternativeName>
    <alternativeName>
        <fullName evidence="12">UDP-N-acetylglucosamine enolpyruvyl transferase</fullName>
        <shortName evidence="12">EPT</shortName>
    </alternativeName>
</protein>
<evidence type="ECO:0000256" key="4">
    <source>
        <dbReference type="ARBA" id="ARBA00022618"/>
    </source>
</evidence>
<dbReference type="Pfam" id="PF00275">
    <property type="entry name" value="EPSP_synthase"/>
    <property type="match status" value="1"/>
</dbReference>
<evidence type="ECO:0000256" key="11">
    <source>
        <dbReference type="ARBA" id="ARBA00047527"/>
    </source>
</evidence>
<keyword evidence="7 12" id="KW-0573">Peptidoglycan synthesis</keyword>
<dbReference type="GO" id="GO:0005737">
    <property type="term" value="C:cytoplasm"/>
    <property type="evidence" value="ECO:0007669"/>
    <property type="project" value="UniProtKB-SubCell"/>
</dbReference>
<organism evidence="14 15">
    <name type="scientific">Paratissierella segnis</name>
    <dbReference type="NCBI Taxonomy" id="2763679"/>
    <lineage>
        <taxon>Bacteria</taxon>
        <taxon>Bacillati</taxon>
        <taxon>Bacillota</taxon>
        <taxon>Tissierellia</taxon>
        <taxon>Tissierellales</taxon>
        <taxon>Tissierellaceae</taxon>
        <taxon>Paratissierella</taxon>
    </lineage>
</organism>
<dbReference type="GO" id="GO:0051301">
    <property type="term" value="P:cell division"/>
    <property type="evidence" value="ECO:0007669"/>
    <property type="project" value="UniProtKB-KW"/>
</dbReference>
<comment type="similarity">
    <text evidence="10 12">Belongs to the EPSP synthase family. MurA subfamily.</text>
</comment>
<evidence type="ECO:0000313" key="15">
    <source>
        <dbReference type="Proteomes" id="UP000601171"/>
    </source>
</evidence>
<dbReference type="EMBL" id="JACRTG010000020">
    <property type="protein sequence ID" value="MBC8588496.1"/>
    <property type="molecule type" value="Genomic_DNA"/>
</dbReference>
<dbReference type="GO" id="GO:0019277">
    <property type="term" value="P:UDP-N-acetylgalactosamine biosynthetic process"/>
    <property type="evidence" value="ECO:0007669"/>
    <property type="project" value="InterPro"/>
</dbReference>
<gene>
    <name evidence="12 14" type="primary">murA</name>
    <name evidence="14" type="ORF">H8707_09605</name>
</gene>
<dbReference type="FunFam" id="3.65.10.10:FF:000001">
    <property type="entry name" value="UDP-N-acetylglucosamine 1-carboxyvinyltransferase"/>
    <property type="match status" value="1"/>
</dbReference>
<dbReference type="HAMAP" id="MF_00111">
    <property type="entry name" value="MurA"/>
    <property type="match status" value="1"/>
</dbReference>
<dbReference type="InterPro" id="IPR005750">
    <property type="entry name" value="UDP_GlcNAc_COvinyl_MurA"/>
</dbReference>
<comment type="function">
    <text evidence="12">Cell wall formation. Adds enolpyruvyl to UDP-N-acetylglucosamine.</text>
</comment>
<dbReference type="SUPFAM" id="SSF55205">
    <property type="entry name" value="EPT/RTPC-like"/>
    <property type="match status" value="1"/>
</dbReference>
<evidence type="ECO:0000256" key="7">
    <source>
        <dbReference type="ARBA" id="ARBA00022984"/>
    </source>
</evidence>
<evidence type="ECO:0000259" key="13">
    <source>
        <dbReference type="Pfam" id="PF00275"/>
    </source>
</evidence>
<accession>A0A926IKH2</accession>
<evidence type="ECO:0000256" key="3">
    <source>
        <dbReference type="ARBA" id="ARBA00022490"/>
    </source>
</evidence>
<dbReference type="GO" id="GO:0008760">
    <property type="term" value="F:UDP-N-acetylglucosamine 1-carboxyvinyltransferase activity"/>
    <property type="evidence" value="ECO:0007669"/>
    <property type="project" value="UniProtKB-UniRule"/>
</dbReference>
<dbReference type="CDD" id="cd01555">
    <property type="entry name" value="UdpNAET"/>
    <property type="match status" value="1"/>
</dbReference>
<comment type="subcellular location">
    <subcellularLocation>
        <location evidence="1 12">Cytoplasm</location>
    </subcellularLocation>
</comment>
<feature type="domain" description="Enolpyruvate transferase" evidence="13">
    <location>
        <begin position="7"/>
        <end position="403"/>
    </location>
</feature>
<feature type="binding site" evidence="12">
    <location>
        <position position="305"/>
    </location>
    <ligand>
        <name>UDP-N-acetyl-alpha-D-glucosamine</name>
        <dbReference type="ChEBI" id="CHEBI:57705"/>
    </ligand>
</feature>
<keyword evidence="12" id="KW-0670">Pyruvate</keyword>
<keyword evidence="5 12" id="KW-0808">Transferase</keyword>
<dbReference type="PANTHER" id="PTHR43783:SF1">
    <property type="entry name" value="UDP-N-ACETYLGLUCOSAMINE 1-CARBOXYVINYLTRANSFERASE"/>
    <property type="match status" value="1"/>
</dbReference>
<dbReference type="AlphaFoldDB" id="A0A926IKH2"/>
<feature type="modified residue" description="2-(S-cysteinyl)pyruvic acid O-phosphothioketal" evidence="12">
    <location>
        <position position="116"/>
    </location>
</feature>
<feature type="binding site" evidence="12">
    <location>
        <begin position="121"/>
        <end position="125"/>
    </location>
    <ligand>
        <name>UDP-N-acetyl-alpha-D-glucosamine</name>
        <dbReference type="ChEBI" id="CHEBI:57705"/>
    </ligand>
</feature>
<dbReference type="InterPro" id="IPR013792">
    <property type="entry name" value="RNA3'P_cycl/enolpyr_Trfase_a/b"/>
</dbReference>
<evidence type="ECO:0000313" key="14">
    <source>
        <dbReference type="EMBL" id="MBC8588496.1"/>
    </source>
</evidence>
<dbReference type="EC" id="2.5.1.7" evidence="12"/>
<evidence type="ECO:0000256" key="2">
    <source>
        <dbReference type="ARBA" id="ARBA00004752"/>
    </source>
</evidence>
<feature type="binding site" evidence="12">
    <location>
        <position position="92"/>
    </location>
    <ligand>
        <name>UDP-N-acetyl-alpha-D-glucosamine</name>
        <dbReference type="ChEBI" id="CHEBI:57705"/>
    </ligand>
</feature>
<keyword evidence="8 12" id="KW-0131">Cell cycle</keyword>
<dbReference type="GO" id="GO:0071555">
    <property type="term" value="P:cell wall organization"/>
    <property type="evidence" value="ECO:0007669"/>
    <property type="project" value="UniProtKB-KW"/>
</dbReference>
<keyword evidence="9 12" id="KW-0961">Cell wall biogenesis/degradation</keyword>
<feature type="active site" description="Proton donor" evidence="12">
    <location>
        <position position="116"/>
    </location>
</feature>
<keyword evidence="4 12" id="KW-0132">Cell division</keyword>
<dbReference type="NCBIfam" id="TIGR01072">
    <property type="entry name" value="murA"/>
    <property type="match status" value="1"/>
</dbReference>
<comment type="caution">
    <text evidence="12">Lacks conserved residue(s) required for the propagation of feature annotation.</text>
</comment>
<evidence type="ECO:0000256" key="5">
    <source>
        <dbReference type="ARBA" id="ARBA00022679"/>
    </source>
</evidence>
<keyword evidence="3 12" id="KW-0963">Cytoplasm</keyword>
<dbReference type="Proteomes" id="UP000601171">
    <property type="component" value="Unassembled WGS sequence"/>
</dbReference>
<name>A0A926IKH2_9FIRM</name>
<evidence type="ECO:0000256" key="10">
    <source>
        <dbReference type="ARBA" id="ARBA00038367"/>
    </source>
</evidence>
<evidence type="ECO:0000256" key="9">
    <source>
        <dbReference type="ARBA" id="ARBA00023316"/>
    </source>
</evidence>
<dbReference type="GO" id="GO:0008360">
    <property type="term" value="P:regulation of cell shape"/>
    <property type="evidence" value="ECO:0007669"/>
    <property type="project" value="UniProtKB-KW"/>
</dbReference>
<dbReference type="NCBIfam" id="NF006873">
    <property type="entry name" value="PRK09369.1"/>
    <property type="match status" value="1"/>
</dbReference>
<keyword evidence="15" id="KW-1185">Reference proteome</keyword>
<evidence type="ECO:0000256" key="8">
    <source>
        <dbReference type="ARBA" id="ARBA00023306"/>
    </source>
</evidence>
<comment type="caution">
    <text evidence="14">The sequence shown here is derived from an EMBL/GenBank/DDBJ whole genome shotgun (WGS) entry which is preliminary data.</text>
</comment>
<comment type="pathway">
    <text evidence="2 12">Cell wall biogenesis; peptidoglycan biosynthesis.</text>
</comment>
<dbReference type="RefSeq" id="WP_262429951.1">
    <property type="nucleotide sequence ID" value="NZ_JACRTG010000020.1"/>
</dbReference>
<reference evidence="14" key="1">
    <citation type="submission" date="2020-08" db="EMBL/GenBank/DDBJ databases">
        <title>Genome public.</title>
        <authorList>
            <person name="Liu C."/>
            <person name="Sun Q."/>
        </authorList>
    </citation>
    <scope>NUCLEOTIDE SEQUENCE</scope>
    <source>
        <strain evidence="14">BX21</strain>
    </source>
</reference>
<evidence type="ECO:0000256" key="6">
    <source>
        <dbReference type="ARBA" id="ARBA00022960"/>
    </source>
</evidence>
<sequence>MEKYIINGGCKLEGEINIPGAKNSVLPILAASVITGKTSTISNIPNLKDVDIMVKLLSHLGAKVYHEGNIITVDSSEINKLYLPEDLVREMRSSIILMGAMLARFKEVRISYPGGCEIGPRPIDLHLKFLRQMGAEIEEAHGFLDCKTTGLKGCDIQLDYPSVGATENIILAAVTADGITTIRNAAREPEIIDLQNYINKAGARVTGAGSSVITIEGIKNLNSCSHHIIPDRIVAGTYMTAAAITKGEIIIKNIISDHIQSIIAKLKEAGAIIYYNGNSLKVIGPNKLNSLEMLQTLPYPGFPTDMQAQMMALLTIANGTSIVNETIFENRFKHAEELIKMGAKIKIFGNVAVIKGVKSLTGAKVFASDLRGGAALVLAGLIAQGTTEIGNIHHVNRGYENMFLNLKSLGASIEIV</sequence>
<dbReference type="InterPro" id="IPR050068">
    <property type="entry name" value="MurA_subfamily"/>
</dbReference>
<feature type="binding site" evidence="12">
    <location>
        <position position="327"/>
    </location>
    <ligand>
        <name>UDP-N-acetyl-alpha-D-glucosamine</name>
        <dbReference type="ChEBI" id="CHEBI:57705"/>
    </ligand>
</feature>
<evidence type="ECO:0000256" key="12">
    <source>
        <dbReference type="HAMAP-Rule" id="MF_00111"/>
    </source>
</evidence>
<dbReference type="InterPro" id="IPR036968">
    <property type="entry name" value="Enolpyruvate_Tfrase_sf"/>
</dbReference>
<keyword evidence="6 12" id="KW-0133">Cell shape</keyword>
<dbReference type="GO" id="GO:0009252">
    <property type="term" value="P:peptidoglycan biosynthetic process"/>
    <property type="evidence" value="ECO:0007669"/>
    <property type="project" value="UniProtKB-UniRule"/>
</dbReference>
<evidence type="ECO:0000256" key="1">
    <source>
        <dbReference type="ARBA" id="ARBA00004496"/>
    </source>
</evidence>
<dbReference type="PANTHER" id="PTHR43783">
    <property type="entry name" value="UDP-N-ACETYLGLUCOSAMINE 1-CARBOXYVINYLTRANSFERASE"/>
    <property type="match status" value="1"/>
</dbReference>
<dbReference type="Gene3D" id="3.65.10.10">
    <property type="entry name" value="Enolpyruvate transferase domain"/>
    <property type="match status" value="2"/>
</dbReference>
<dbReference type="InterPro" id="IPR001986">
    <property type="entry name" value="Enolpyruvate_Tfrase_dom"/>
</dbReference>
<proteinExistence type="inferred from homology"/>
<feature type="binding site" evidence="12">
    <location>
        <begin position="22"/>
        <end position="23"/>
    </location>
    <ligand>
        <name>phosphoenolpyruvate</name>
        <dbReference type="ChEBI" id="CHEBI:58702"/>
    </ligand>
</feature>